<dbReference type="GO" id="GO:0016787">
    <property type="term" value="F:hydrolase activity"/>
    <property type="evidence" value="ECO:0007669"/>
    <property type="project" value="UniProtKB-KW"/>
</dbReference>
<evidence type="ECO:0000256" key="3">
    <source>
        <dbReference type="ARBA" id="ARBA00022806"/>
    </source>
</evidence>
<evidence type="ECO:0000256" key="5">
    <source>
        <dbReference type="SAM" id="MobiDB-lite"/>
    </source>
</evidence>
<dbReference type="SUPFAM" id="SSF52540">
    <property type="entry name" value="P-loop containing nucleoside triphosphate hydrolases"/>
    <property type="match status" value="1"/>
</dbReference>
<dbReference type="GO" id="GO:0005524">
    <property type="term" value="F:ATP binding"/>
    <property type="evidence" value="ECO:0007669"/>
    <property type="project" value="UniProtKB-KW"/>
</dbReference>
<dbReference type="RefSeq" id="WP_008436983.1">
    <property type="nucleotide sequence ID" value="NZ_LVJS01000131.1"/>
</dbReference>
<dbReference type="Proteomes" id="UP000076131">
    <property type="component" value="Unassembled WGS sequence"/>
</dbReference>
<feature type="compositionally biased region" description="Low complexity" evidence="5">
    <location>
        <begin position="299"/>
        <end position="316"/>
    </location>
</feature>
<dbReference type="InterPro" id="IPR048333">
    <property type="entry name" value="HA2_WH"/>
</dbReference>
<evidence type="ECO:0000259" key="6">
    <source>
        <dbReference type="PROSITE" id="PS51192"/>
    </source>
</evidence>
<evidence type="ECO:0000313" key="8">
    <source>
        <dbReference type="EMBL" id="KZC22144.1"/>
    </source>
</evidence>
<dbReference type="InterPro" id="IPR014001">
    <property type="entry name" value="Helicase_ATP-bd"/>
</dbReference>
<feature type="domain" description="Helicase C-terminal" evidence="7">
    <location>
        <begin position="296"/>
        <end position="459"/>
    </location>
</feature>
<keyword evidence="2" id="KW-0378">Hydrolase</keyword>
<keyword evidence="4" id="KW-0067">ATP-binding</keyword>
<dbReference type="SMART" id="SM00490">
    <property type="entry name" value="HELICc"/>
    <property type="match status" value="1"/>
</dbReference>
<sequence>MSAPPSFPITPLLPEIRASLAATPRLVLEAPPGAGKTTQVPLALLDAPWLAGQKIVMLEPRRIAARAAAQFMAQQLGEAVGQAVGYRIRFESKVSAATRIEVVTEGILTRLIQHDPELTGIGAIMFDEFHERHLAGDLGAALALEVQATLRPQLRLVVMSATLDGERIATWLDAPRLSSPGRSFPVRVEYPPARAQEAVEHQLARVARQALEENDGDVLAFLPGRREIARAQAVLEEAVARDAALAHPYRSGVSGGVGDLPVADRATGNARAQARAGGCLARNEPSNGAGGEGTGGAGHRASPAPSSAPAGAPSHPQGDSLAVAGGRREGTRIDIVPLHGELSLAEQQAALAPAEPGTRRIVLATNVAESSVTLPGIRAVVDSGLAREPRFDPNSGFTRLETVAISQASADQRAGRAGRVAAGTAYRLWPQSRRLDPARSAEIAQAELSGLALELAAWGSDELRWPDPPPPGALAQARELLTNLAALDTDGRITALGRRMLELGATPRLGAAALRAPPELRALIADLLALMEARSPLRGTQARSDDFRVRVAALHAWRDRRGSSVRGEADSGALAAIEQASKGWRRRLDLRSAASGTPDSHAVGDLLLHAFPDRIARRDEANPLRYTLANGRGARLHEHTALLGEPWLVVLDLRLEARDSLVFAAAPFDPRALERDFPLRFTRERTLRWNDERGAAEAFEERRFGAIVLERRSVPVKPADALPALLAAVRARGLDALPWSEHARRLRARMQALRAWMPELGLPDVSDAALLASLEDWLAPYLDGRHRLDALAAEELTQALVSRLDHAQRHTLDMQAPESLQVPSGQQRRLEYSEGQSPVLAVKLQELFGLADTPCVGGGRVAVTLHLLSPAGRPIQVTQDLKGFWQRTYPEVKKELKGRYPRHPWPDDPWTATPTHRAKPRGRH</sequence>
<dbReference type="InterPro" id="IPR007502">
    <property type="entry name" value="Helicase-assoc_dom"/>
</dbReference>
<dbReference type="InterPro" id="IPR027417">
    <property type="entry name" value="P-loop_NTPase"/>
</dbReference>
<dbReference type="InterPro" id="IPR011545">
    <property type="entry name" value="DEAD/DEAH_box_helicase_dom"/>
</dbReference>
<evidence type="ECO:0000256" key="2">
    <source>
        <dbReference type="ARBA" id="ARBA00022801"/>
    </source>
</evidence>
<feature type="region of interest" description="Disordered" evidence="5">
    <location>
        <begin position="276"/>
        <end position="323"/>
    </location>
</feature>
<dbReference type="GO" id="GO:0004386">
    <property type="term" value="F:helicase activity"/>
    <property type="evidence" value="ECO:0007669"/>
    <property type="project" value="UniProtKB-KW"/>
</dbReference>
<dbReference type="CDD" id="cd17990">
    <property type="entry name" value="DEXHc_HrpB"/>
    <property type="match status" value="1"/>
</dbReference>
<dbReference type="PROSITE" id="PS51194">
    <property type="entry name" value="HELICASE_CTER"/>
    <property type="match status" value="1"/>
</dbReference>
<dbReference type="NCBIfam" id="TIGR01970">
    <property type="entry name" value="DEAH_box_HrpB"/>
    <property type="match status" value="1"/>
</dbReference>
<dbReference type="PANTHER" id="PTHR43519:SF1">
    <property type="entry name" value="ATP-DEPENDENT RNA HELICASE HRPB"/>
    <property type="match status" value="1"/>
</dbReference>
<comment type="caution">
    <text evidence="8">The sequence shown here is derived from an EMBL/GenBank/DDBJ whole genome shotgun (WGS) entry which is preliminary data.</text>
</comment>
<gene>
    <name evidence="8" type="ORF">RHOFW104T7_02125</name>
</gene>
<feature type="domain" description="Helicase ATP-binding" evidence="6">
    <location>
        <begin position="17"/>
        <end position="181"/>
    </location>
</feature>
<dbReference type="PANTHER" id="PTHR43519">
    <property type="entry name" value="ATP-DEPENDENT RNA HELICASE HRPB"/>
    <property type="match status" value="1"/>
</dbReference>
<dbReference type="Gene3D" id="3.40.50.300">
    <property type="entry name" value="P-loop containing nucleotide triphosphate hydrolases"/>
    <property type="match status" value="2"/>
</dbReference>
<reference evidence="8 9" key="1">
    <citation type="journal article" date="2016" name="MBio">
        <title>Lateral Gene Transfer in a Heavy Metal-Contaminated-Groundwater Microbial Community.</title>
        <authorList>
            <person name="Hemme C.L."/>
            <person name="Green S.J."/>
            <person name="Rishishwar L."/>
            <person name="Prakash O."/>
            <person name="Pettenato A."/>
            <person name="Chakraborty R."/>
            <person name="Deutschbauer A.M."/>
            <person name="Van Nostrand J.D."/>
            <person name="Wu L."/>
            <person name="He Z."/>
            <person name="Jordan I.K."/>
            <person name="Hazen T.C."/>
            <person name="Arkin A.P."/>
            <person name="Kostka J.E."/>
            <person name="Zhou J."/>
        </authorList>
    </citation>
    <scope>NUCLEOTIDE SEQUENCE [LARGE SCALE GENOMIC DNA]</scope>
    <source>
        <strain evidence="8 9">FW104-T7</strain>
    </source>
</reference>
<dbReference type="CDD" id="cd18791">
    <property type="entry name" value="SF2_C_RHA"/>
    <property type="match status" value="1"/>
</dbReference>
<dbReference type="SMART" id="SM00847">
    <property type="entry name" value="HA2"/>
    <property type="match status" value="1"/>
</dbReference>
<feature type="region of interest" description="Disordered" evidence="5">
    <location>
        <begin position="899"/>
        <end position="924"/>
    </location>
</feature>
<dbReference type="GO" id="GO:0003676">
    <property type="term" value="F:nucleic acid binding"/>
    <property type="evidence" value="ECO:0007669"/>
    <property type="project" value="InterPro"/>
</dbReference>
<proteinExistence type="predicted"/>
<evidence type="ECO:0000256" key="4">
    <source>
        <dbReference type="ARBA" id="ARBA00022840"/>
    </source>
</evidence>
<feature type="compositionally biased region" description="Gly residues" evidence="5">
    <location>
        <begin position="288"/>
        <end position="298"/>
    </location>
</feature>
<dbReference type="FunFam" id="3.40.50.300:FF:002125">
    <property type="entry name" value="ATP-dependent helicase HrpB"/>
    <property type="match status" value="1"/>
</dbReference>
<dbReference type="PROSITE" id="PS51192">
    <property type="entry name" value="HELICASE_ATP_BIND_1"/>
    <property type="match status" value="1"/>
</dbReference>
<organism evidence="8 9">
    <name type="scientific">Rhodanobacter thiooxydans</name>
    <dbReference type="NCBI Taxonomy" id="416169"/>
    <lineage>
        <taxon>Bacteria</taxon>
        <taxon>Pseudomonadati</taxon>
        <taxon>Pseudomonadota</taxon>
        <taxon>Gammaproteobacteria</taxon>
        <taxon>Lysobacterales</taxon>
        <taxon>Rhodanobacteraceae</taxon>
        <taxon>Rhodanobacter</taxon>
    </lineage>
</organism>
<dbReference type="InterPro" id="IPR013689">
    <property type="entry name" value="RNA_helicase_ATP-dep_HrpB_C"/>
</dbReference>
<evidence type="ECO:0000313" key="9">
    <source>
        <dbReference type="Proteomes" id="UP000076131"/>
    </source>
</evidence>
<dbReference type="Gene3D" id="1.20.120.1080">
    <property type="match status" value="1"/>
</dbReference>
<dbReference type="SMART" id="SM00487">
    <property type="entry name" value="DEXDc"/>
    <property type="match status" value="1"/>
</dbReference>
<accession>A0A154QDC1</accession>
<dbReference type="InterPro" id="IPR049614">
    <property type="entry name" value="HrpB_DEXH"/>
</dbReference>
<keyword evidence="3 8" id="KW-0347">Helicase</keyword>
<dbReference type="STRING" id="416169.RHOFW104T7_02125"/>
<dbReference type="Pfam" id="PF08482">
    <property type="entry name" value="HrpB_C"/>
    <property type="match status" value="1"/>
</dbReference>
<evidence type="ECO:0000256" key="1">
    <source>
        <dbReference type="ARBA" id="ARBA00022741"/>
    </source>
</evidence>
<name>A0A154QDC1_9GAMM</name>
<dbReference type="AlphaFoldDB" id="A0A154QDC1"/>
<dbReference type="Pfam" id="PF00271">
    <property type="entry name" value="Helicase_C"/>
    <property type="match status" value="1"/>
</dbReference>
<keyword evidence="9" id="KW-1185">Reference proteome</keyword>
<dbReference type="InterPro" id="IPR001650">
    <property type="entry name" value="Helicase_C-like"/>
</dbReference>
<dbReference type="InterPro" id="IPR010225">
    <property type="entry name" value="HrpB"/>
</dbReference>
<keyword evidence="1" id="KW-0547">Nucleotide-binding</keyword>
<protein>
    <submittedName>
        <fullName evidence="8">ATP-dependent helicase HrpB</fullName>
    </submittedName>
</protein>
<dbReference type="Pfam" id="PF00270">
    <property type="entry name" value="DEAD"/>
    <property type="match status" value="1"/>
</dbReference>
<dbReference type="eggNOG" id="COG1643">
    <property type="taxonomic scope" value="Bacteria"/>
</dbReference>
<evidence type="ECO:0000259" key="7">
    <source>
        <dbReference type="PROSITE" id="PS51194"/>
    </source>
</evidence>
<dbReference type="Pfam" id="PF04408">
    <property type="entry name" value="WHD_HA2"/>
    <property type="match status" value="1"/>
</dbReference>
<dbReference type="EMBL" id="LVJS01000131">
    <property type="protein sequence ID" value="KZC22144.1"/>
    <property type="molecule type" value="Genomic_DNA"/>
</dbReference>